<protein>
    <recommendedName>
        <fullName evidence="4">DUF5045 domain-containing protein</fullName>
    </recommendedName>
</protein>
<dbReference type="AlphaFoldDB" id="A0A4V2JGV2"/>
<accession>A0A4V2JGV2</accession>
<dbReference type="EMBL" id="SIXF01000009">
    <property type="protein sequence ID" value="TBO42217.1"/>
    <property type="molecule type" value="Genomic_DNA"/>
</dbReference>
<dbReference type="OrthoDB" id="1265092at2"/>
<comment type="caution">
    <text evidence="2">The sequence shown here is derived from an EMBL/GenBank/DDBJ whole genome shotgun (WGS) entry which is preliminary data.</text>
</comment>
<gene>
    <name evidence="2" type="ORF">EYS08_11870</name>
</gene>
<evidence type="ECO:0000313" key="3">
    <source>
        <dbReference type="Proteomes" id="UP000291819"/>
    </source>
</evidence>
<keyword evidence="3" id="KW-1185">Reference proteome</keyword>
<name>A0A4V2JGV2_9SPHI</name>
<evidence type="ECO:0008006" key="4">
    <source>
        <dbReference type="Google" id="ProtNLM"/>
    </source>
</evidence>
<organism evidence="2 3">
    <name type="scientific">Pedobacter kyonggii</name>
    <dbReference type="NCBI Taxonomy" id="1926871"/>
    <lineage>
        <taxon>Bacteria</taxon>
        <taxon>Pseudomonadati</taxon>
        <taxon>Bacteroidota</taxon>
        <taxon>Sphingobacteriia</taxon>
        <taxon>Sphingobacteriales</taxon>
        <taxon>Sphingobacteriaceae</taxon>
        <taxon>Pedobacter</taxon>
    </lineage>
</organism>
<evidence type="ECO:0000256" key="1">
    <source>
        <dbReference type="SAM" id="SignalP"/>
    </source>
</evidence>
<evidence type="ECO:0000313" key="2">
    <source>
        <dbReference type="EMBL" id="TBO42217.1"/>
    </source>
</evidence>
<dbReference type="Proteomes" id="UP000291819">
    <property type="component" value="Unassembled WGS sequence"/>
</dbReference>
<keyword evidence="1" id="KW-0732">Signal</keyword>
<proteinExistence type="predicted"/>
<sequence length="256" mass="29790">MKNFILTLLLCMWGCLCGAQKLISDQAVTAQQQRMVFKQWDRDKFSPRPGFLGLNPYYLMTWALHPNYPKTDLRPLGPQGPQTQRIGLALAMASAEQQYKLHSDTLKSEALKKASGYSGLLSDLDPLWQLYYKREFSPLLLAEKNSLDGLSEKERQYLVSSGVYQWYREEQQSLLERLNITRKTTLQRGERLLAYQRLLSEYRALEGTWSAKKRHVWKHISIRQRSKAIEQRAEGMSPRTRSDIEIADRILKHSKL</sequence>
<dbReference type="RefSeq" id="WP_131030236.1">
    <property type="nucleotide sequence ID" value="NZ_SIXF01000009.1"/>
</dbReference>
<feature type="chain" id="PRO_5020279103" description="DUF5045 domain-containing protein" evidence="1">
    <location>
        <begin position="19"/>
        <end position="256"/>
    </location>
</feature>
<feature type="signal peptide" evidence="1">
    <location>
        <begin position="1"/>
        <end position="18"/>
    </location>
</feature>
<reference evidence="2 3" key="1">
    <citation type="submission" date="2019-02" db="EMBL/GenBank/DDBJ databases">
        <title>Pedobacter kyonggii whole genome sequence analysis.</title>
        <authorList>
            <person name="Dahal R.H."/>
        </authorList>
    </citation>
    <scope>NUCLEOTIDE SEQUENCE [LARGE SCALE GENOMIC DNA]</scope>
    <source>
        <strain evidence="2 3">K-4-11-1</strain>
    </source>
</reference>